<keyword evidence="3" id="KW-1185">Reference proteome</keyword>
<keyword evidence="1" id="KW-0812">Transmembrane</keyword>
<feature type="transmembrane region" description="Helical" evidence="1">
    <location>
        <begin position="58"/>
        <end position="77"/>
    </location>
</feature>
<reference evidence="3" key="1">
    <citation type="submission" date="2017-09" db="EMBL/GenBank/DDBJ databases">
        <authorList>
            <person name="Shetty A S."/>
        </authorList>
    </citation>
    <scope>NUCLEOTIDE SEQUENCE [LARGE SCALE GENOMIC DNA]</scope>
</reference>
<keyword evidence="1" id="KW-1133">Transmembrane helix</keyword>
<feature type="transmembrane region" description="Helical" evidence="1">
    <location>
        <begin position="224"/>
        <end position="250"/>
    </location>
</feature>
<evidence type="ECO:0000313" key="2">
    <source>
        <dbReference type="EMBL" id="SOB73247.1"/>
    </source>
</evidence>
<dbReference type="PANTHER" id="PTHR37305">
    <property type="entry name" value="INTEGRAL MEMBRANE PROTEIN-RELATED"/>
    <property type="match status" value="1"/>
</dbReference>
<feature type="transmembrane region" description="Helical" evidence="1">
    <location>
        <begin position="143"/>
        <end position="165"/>
    </location>
</feature>
<dbReference type="AlphaFoldDB" id="A0A285PVG3"/>
<sequence>MTMIVVELQKWKRNKTVWSIFALTFLLGIFAVNRACSISRSSPLMDQFSDLYTLAFKNLTSLFLPIALGMFATTLFFDEQKNDTLKELWIIPISKSQLYFSKVAVIILMSLILCVFTFAICVGGGFIAGDFPDFNTSTVLQSFVLYLLGGGLVPIAMLPIVFMATSSKGYGIPIGATFLYLVPVVIAPAYLMGAHPLASVMGIYSSLSPVSADMVRSWTQGVTVTLSPSLCLISIFTVGIVFTILSIIVLRKRSY</sequence>
<dbReference type="KEGG" id="ehl:EHLA_2693"/>
<keyword evidence="1" id="KW-0472">Membrane</keyword>
<evidence type="ECO:0000256" key="1">
    <source>
        <dbReference type="SAM" id="Phobius"/>
    </source>
</evidence>
<organism evidence="2 3">
    <name type="scientific">Anaerobutyricum hallii</name>
    <dbReference type="NCBI Taxonomy" id="39488"/>
    <lineage>
        <taxon>Bacteria</taxon>
        <taxon>Bacillati</taxon>
        <taxon>Bacillota</taxon>
        <taxon>Clostridia</taxon>
        <taxon>Lachnospirales</taxon>
        <taxon>Lachnospiraceae</taxon>
        <taxon>Anaerobutyricum</taxon>
    </lineage>
</organism>
<evidence type="ECO:0000313" key="3">
    <source>
        <dbReference type="Proteomes" id="UP000217549"/>
    </source>
</evidence>
<dbReference type="EMBL" id="LT907978">
    <property type="protein sequence ID" value="SOB73247.1"/>
    <property type="molecule type" value="Genomic_DNA"/>
</dbReference>
<proteinExistence type="predicted"/>
<name>A0A285PVG3_9FIRM</name>
<dbReference type="Pfam" id="PF12730">
    <property type="entry name" value="ABC2_membrane_4"/>
    <property type="match status" value="1"/>
</dbReference>
<dbReference type="Proteomes" id="UP000217549">
    <property type="component" value="Chromosome I"/>
</dbReference>
<protein>
    <submittedName>
        <fullName evidence="2">ABC-2 family transporter protein</fullName>
    </submittedName>
</protein>
<accession>A0A285PVG3</accession>
<dbReference type="PANTHER" id="PTHR37305:SF1">
    <property type="entry name" value="MEMBRANE PROTEIN"/>
    <property type="match status" value="1"/>
</dbReference>
<feature type="transmembrane region" description="Helical" evidence="1">
    <location>
        <begin position="177"/>
        <end position="204"/>
    </location>
</feature>
<feature type="transmembrane region" description="Helical" evidence="1">
    <location>
        <begin position="98"/>
        <end position="128"/>
    </location>
</feature>
<gene>
    <name evidence="2" type="ORF">EHLA_2693</name>
</gene>